<accession>A0A6M3IMV8</accession>
<proteinExistence type="predicted"/>
<name>A0A6M3IMV8_9ZZZZ</name>
<sequence length="94" mass="10995">MPSKKAEYELVFNELFDTNIKWANLRLEDLIQLAVLFDNPERFIKKLGISGEVHKEESKRQKGFLLEMADELMNTWPGPVAKALRKFVEDKDNQ</sequence>
<dbReference type="AlphaFoldDB" id="A0A6M3IMV8"/>
<gene>
    <name evidence="1" type="ORF">MM415B01406_0005</name>
</gene>
<organism evidence="1">
    <name type="scientific">viral metagenome</name>
    <dbReference type="NCBI Taxonomy" id="1070528"/>
    <lineage>
        <taxon>unclassified sequences</taxon>
        <taxon>metagenomes</taxon>
        <taxon>organismal metagenomes</taxon>
    </lineage>
</organism>
<dbReference type="EMBL" id="MT141339">
    <property type="protein sequence ID" value="QJA58783.1"/>
    <property type="molecule type" value="Genomic_DNA"/>
</dbReference>
<reference evidence="1" key="1">
    <citation type="submission" date="2020-03" db="EMBL/GenBank/DDBJ databases">
        <title>The deep terrestrial virosphere.</title>
        <authorList>
            <person name="Holmfeldt K."/>
            <person name="Nilsson E."/>
            <person name="Simone D."/>
            <person name="Lopez-Fernandez M."/>
            <person name="Wu X."/>
            <person name="de Brujin I."/>
            <person name="Lundin D."/>
            <person name="Andersson A."/>
            <person name="Bertilsson S."/>
            <person name="Dopson M."/>
        </authorList>
    </citation>
    <scope>NUCLEOTIDE SEQUENCE</scope>
    <source>
        <strain evidence="1">MM415B01406</strain>
    </source>
</reference>
<protein>
    <submittedName>
        <fullName evidence="1">Uncharacterized protein</fullName>
    </submittedName>
</protein>
<evidence type="ECO:0000313" key="1">
    <source>
        <dbReference type="EMBL" id="QJA58783.1"/>
    </source>
</evidence>